<sequence>MGTNPFKWGPTPFRFENMWLQHSTFKENFGRWWSEFQGNGWEGHKFMRKLQFVKAKLKEWNKTSFGELSKKKKDILAVLANFDSLEQEGGLSHELLVQRALSKGELEELILREEIHWRQKARVKWVKEGDCNSKFFHKVANGRRNRKFIKELENESGLMLNNPESIKEEILRYFEKLYASPSGESWRVEGLDWSPIDGESASRLESPFTEEEIYKAIFQMDRDKAPGPDGFTIAVFQDCWDVIKEDLVRVFAEFHRSGIINQSTNASFIVLLPKKSRSRRISDFRPISLITSLYKIIAKVLAERLRGVLHETIHSTQGAFVQGRQILDAVLIANEIVDEKRRTGEEGVVFKIDFEKAYDHVSWDFLDHVLEMKGFSLRWRKWMRGCLSSVSYVVLVNGNAKGWVKASRGLRQGDPLSPFLFTIVADVLSRMLLKAEERNVLEGFRVGRNRTRVSHLQFADDTIFFSSTREEDMMTLKSVLLVFGHISGLKVNLDKSNIYGINLEQNHLSRLAEMLDCKASGWPILYLGLPLGGNPKASGFWDPVIERISRRLDGWQKAYLSFGGRITLIQSCLTHMPCYFLSLFKIPASVAVKIERMQREFLWSGVGEGKRDHLVNWDVVCKPKSRGGLGFGKISMRNVALLGKWLWRYPREGSALWHQVILSIYGSHSNGWDVNNNVRWSHRCPWKAIALVFQEFSKFTRFVVGDGDRIRFWDDLWWGDQPLGTQYPRLLSVVTDKNAPISSILEYSRPFSWNFNFRRNLTDSEIEDLESLMRSLDRLHISPSVPDKRSWSISPSGLFTVKSFFLALSQYSESPLVFPTKFVWNSQVPFKVKSFVWLVAHKKLNTNDLLQLRRPHKALSPNICKLCMKHGETVDHLFLHCSLTKGLWHRLFQLAKMDWVSPRSIYDMFFTNFNGFGSSKRGVVLWQDALMWVVWRERNARIFEDKARNSGFLWDSIRFLASLWAFCSKVFKGIPLNMLQLDWLAGEALKQVEYWDEKEKYAALNMEECEARNGARDYKSWLYQEEEGWRPSVDGISFMRLDNSEAKGLENPFSEEEVFAALTDLGKDKAPGPDGFTMAFWLFGWDVVKVEIIGLFREFHERGRFVKSLNATFMVLVPKKGGVEDLNDFRPISLVGSIYKLLAKVWQIESRVLIANEVVDSRLKSNQGGVMCKLDIEKAYDHVCWKFLVAVLKQMGFGERWIKWIEWCISTVRYSVLINGSPSGFFQSSRGLRQGDPLSPYLFVIVMEDQLTNLSWLLMWFEACSGLKVNLEKSELIPVGRVNDIEDLALELGCKVGGLPSSYLGLALGAPFKSEVKSKVEVGEDSKGLPVGGGALEQRPHLVRWNSVCLERKKGGLGVRNLALMNKALLGGGWCTRAESGRHGVGLWKAIRKEWLGMYSSLAFCVGNGKRVRFWKDKWCGDEPLYESFPSLFAISLAKDAWVLEVWNPDGVGDGWTPLFSRELNDWEIEMVEQFMLKIQAFKVQRENEDKVVWTTSRSGDFSIKSQYSTLEPGGSSLFPYVGIWRAYVPPKVAFFAWEAS</sequence>
<feature type="domain" description="Reverse transcriptase" evidence="1">
    <location>
        <begin position="253"/>
        <end position="531"/>
    </location>
</feature>
<name>A0A438IPG2_VITVI</name>
<dbReference type="InterPro" id="IPR043502">
    <property type="entry name" value="DNA/RNA_pol_sf"/>
</dbReference>
<feature type="domain" description="Reverse transcriptase" evidence="1">
    <location>
        <begin position="1098"/>
        <end position="1350"/>
    </location>
</feature>
<gene>
    <name evidence="2" type="primary">YTX2_31</name>
    <name evidence="2" type="ORF">CK203_026775</name>
</gene>
<dbReference type="EMBL" id="QGNW01000093">
    <property type="protein sequence ID" value="RVW98505.1"/>
    <property type="molecule type" value="Genomic_DNA"/>
</dbReference>
<evidence type="ECO:0000259" key="1">
    <source>
        <dbReference type="PROSITE" id="PS50878"/>
    </source>
</evidence>
<proteinExistence type="predicted"/>
<comment type="caution">
    <text evidence="2">The sequence shown here is derived from an EMBL/GenBank/DDBJ whole genome shotgun (WGS) entry which is preliminary data.</text>
</comment>
<accession>A0A438IPG2</accession>
<dbReference type="Pfam" id="PF13966">
    <property type="entry name" value="zf-RVT"/>
    <property type="match status" value="1"/>
</dbReference>
<dbReference type="PROSITE" id="PS50878">
    <property type="entry name" value="RT_POL"/>
    <property type="match status" value="2"/>
</dbReference>
<dbReference type="InterPro" id="IPR000477">
    <property type="entry name" value="RT_dom"/>
</dbReference>
<dbReference type="CDD" id="cd01650">
    <property type="entry name" value="RT_nLTR_like"/>
    <property type="match status" value="1"/>
</dbReference>
<protein>
    <submittedName>
        <fullName evidence="2">Transposon TX1 uncharacterized 149 kDa protein</fullName>
    </submittedName>
</protein>
<organism evidence="2 3">
    <name type="scientific">Vitis vinifera</name>
    <name type="common">Grape</name>
    <dbReference type="NCBI Taxonomy" id="29760"/>
    <lineage>
        <taxon>Eukaryota</taxon>
        <taxon>Viridiplantae</taxon>
        <taxon>Streptophyta</taxon>
        <taxon>Embryophyta</taxon>
        <taxon>Tracheophyta</taxon>
        <taxon>Spermatophyta</taxon>
        <taxon>Magnoliopsida</taxon>
        <taxon>eudicotyledons</taxon>
        <taxon>Gunneridae</taxon>
        <taxon>Pentapetalae</taxon>
        <taxon>rosids</taxon>
        <taxon>Vitales</taxon>
        <taxon>Vitaceae</taxon>
        <taxon>Viteae</taxon>
        <taxon>Vitis</taxon>
    </lineage>
</organism>
<dbReference type="InterPro" id="IPR026960">
    <property type="entry name" value="RVT-Znf"/>
</dbReference>
<dbReference type="SUPFAM" id="SSF56672">
    <property type="entry name" value="DNA/RNA polymerases"/>
    <property type="match status" value="2"/>
</dbReference>
<evidence type="ECO:0000313" key="3">
    <source>
        <dbReference type="Proteomes" id="UP000288805"/>
    </source>
</evidence>
<reference evidence="2 3" key="1">
    <citation type="journal article" date="2018" name="PLoS Genet.">
        <title>Population sequencing reveals clonal diversity and ancestral inbreeding in the grapevine cultivar Chardonnay.</title>
        <authorList>
            <person name="Roach M.J."/>
            <person name="Johnson D.L."/>
            <person name="Bohlmann J."/>
            <person name="van Vuuren H.J."/>
            <person name="Jones S.J."/>
            <person name="Pretorius I.S."/>
            <person name="Schmidt S.A."/>
            <person name="Borneman A.R."/>
        </authorList>
    </citation>
    <scope>NUCLEOTIDE SEQUENCE [LARGE SCALE GENOMIC DNA]</scope>
    <source>
        <strain evidence="3">cv. Chardonnay</strain>
        <tissue evidence="2">Leaf</tissue>
    </source>
</reference>
<dbReference type="Pfam" id="PF00078">
    <property type="entry name" value="RVT_1"/>
    <property type="match status" value="2"/>
</dbReference>
<dbReference type="PANTHER" id="PTHR33116:SF78">
    <property type="entry name" value="OS12G0587133 PROTEIN"/>
    <property type="match status" value="1"/>
</dbReference>
<evidence type="ECO:0000313" key="2">
    <source>
        <dbReference type="EMBL" id="RVW98505.1"/>
    </source>
</evidence>
<dbReference type="Proteomes" id="UP000288805">
    <property type="component" value="Unassembled WGS sequence"/>
</dbReference>
<dbReference type="PANTHER" id="PTHR33116">
    <property type="entry name" value="REVERSE TRANSCRIPTASE ZINC-BINDING DOMAIN-CONTAINING PROTEIN-RELATED-RELATED"/>
    <property type="match status" value="1"/>
</dbReference>